<dbReference type="InterPro" id="IPR044791">
    <property type="entry name" value="Beta-glucanase/XTH"/>
</dbReference>
<protein>
    <recommendedName>
        <fullName evidence="2">Beta-glucanase</fullName>
    </recommendedName>
    <alternativeName>
        <fullName evidence="7">1,3-1,4-beta-D-glucan 4-glucanohydrolase</fullName>
    </alternativeName>
    <alternativeName>
        <fullName evidence="6">Endo-beta-1,3-1,4 glucanase</fullName>
    </alternativeName>
    <alternativeName>
        <fullName evidence="5">Lichenase</fullName>
    </alternativeName>
</protein>
<dbReference type="PANTHER" id="PTHR31062">
    <property type="entry name" value="XYLOGLUCAN ENDOTRANSGLUCOSYLASE/HYDROLASE PROTEIN 8-RELATED"/>
    <property type="match status" value="1"/>
</dbReference>
<geneLocation type="plasmid" evidence="11">
    <name>pCf164_LMB-1</name>
</geneLocation>
<evidence type="ECO:0000256" key="2">
    <source>
        <dbReference type="ARBA" id="ARBA00014569"/>
    </source>
</evidence>
<keyword evidence="3 11" id="KW-0378">Hydrolase</keyword>
<reference evidence="11" key="1">
    <citation type="submission" date="2018-06" db="EMBL/GenBank/DDBJ databases">
        <title>LMB-1, a novel B3 MBL from Citrobacter freundii from Argentina.</title>
        <authorList>
            <person name="Dabos L."/>
            <person name="Rodriguez C.H."/>
            <person name="Nastro M."/>
            <person name="Vay C."/>
            <person name="Famiglietti A."/>
            <person name="Iorga B."/>
            <person name="Naas T."/>
        </authorList>
    </citation>
    <scope>NUCLEOTIDE SEQUENCE</scope>
    <source>
        <strain evidence="11">164</strain>
        <plasmid evidence="11">pCf164_LMB-1</plasmid>
    </source>
</reference>
<evidence type="ECO:0000256" key="4">
    <source>
        <dbReference type="ARBA" id="ARBA00023295"/>
    </source>
</evidence>
<dbReference type="InterPro" id="IPR000757">
    <property type="entry name" value="Beta-glucanase-like"/>
</dbReference>
<evidence type="ECO:0000256" key="6">
    <source>
        <dbReference type="ARBA" id="ARBA00029771"/>
    </source>
</evidence>
<evidence type="ECO:0000256" key="9">
    <source>
        <dbReference type="SAM" id="MobiDB-lite"/>
    </source>
</evidence>
<accession>A0A386JBU5</accession>
<dbReference type="CDD" id="cd06532">
    <property type="entry name" value="Glyco_transf_25"/>
    <property type="match status" value="1"/>
</dbReference>
<organism evidence="11">
    <name type="scientific">Citrobacter freundii</name>
    <dbReference type="NCBI Taxonomy" id="546"/>
    <lineage>
        <taxon>Bacteria</taxon>
        <taxon>Pseudomonadati</taxon>
        <taxon>Pseudomonadota</taxon>
        <taxon>Gammaproteobacteria</taxon>
        <taxon>Enterobacterales</taxon>
        <taxon>Enterobacteriaceae</taxon>
        <taxon>Citrobacter</taxon>
        <taxon>Citrobacter freundii complex</taxon>
    </lineage>
</organism>
<feature type="region of interest" description="Disordered" evidence="9">
    <location>
        <begin position="442"/>
        <end position="464"/>
    </location>
</feature>
<dbReference type="PROSITE" id="PS51762">
    <property type="entry name" value="GH16_2"/>
    <property type="match status" value="1"/>
</dbReference>
<feature type="domain" description="GH16" evidence="10">
    <location>
        <begin position="474"/>
        <end position="702"/>
    </location>
</feature>
<dbReference type="GO" id="GO:0004553">
    <property type="term" value="F:hydrolase activity, hydrolyzing O-glycosyl compounds"/>
    <property type="evidence" value="ECO:0007669"/>
    <property type="project" value="InterPro"/>
</dbReference>
<dbReference type="Gene3D" id="2.60.120.200">
    <property type="match status" value="1"/>
</dbReference>
<keyword evidence="11" id="KW-0614">Plasmid</keyword>
<dbReference type="PRINTS" id="PR00737">
    <property type="entry name" value="GLHYDRLASE16"/>
</dbReference>
<dbReference type="Pfam" id="PF01755">
    <property type="entry name" value="Glyco_transf_25"/>
    <property type="match status" value="1"/>
</dbReference>
<dbReference type="GO" id="GO:0005975">
    <property type="term" value="P:carbohydrate metabolic process"/>
    <property type="evidence" value="ECO:0007669"/>
    <property type="project" value="InterPro"/>
</dbReference>
<evidence type="ECO:0000313" key="11">
    <source>
        <dbReference type="EMBL" id="AYD68565.1"/>
    </source>
</evidence>
<proteinExistence type="inferred from homology"/>
<dbReference type="Pfam" id="PF00722">
    <property type="entry name" value="Glyco_hydro_16"/>
    <property type="match status" value="1"/>
</dbReference>
<evidence type="ECO:0000256" key="3">
    <source>
        <dbReference type="ARBA" id="ARBA00022801"/>
    </source>
</evidence>
<evidence type="ECO:0000256" key="1">
    <source>
        <dbReference type="ARBA" id="ARBA00006865"/>
    </source>
</evidence>
<dbReference type="AlphaFoldDB" id="A0A386JBU5"/>
<dbReference type="InterPro" id="IPR002654">
    <property type="entry name" value="Glyco_trans_25"/>
</dbReference>
<evidence type="ECO:0000256" key="7">
    <source>
        <dbReference type="ARBA" id="ARBA00031665"/>
    </source>
</evidence>
<dbReference type="EMBL" id="MH475146">
    <property type="protein sequence ID" value="AYD68565.1"/>
    <property type="molecule type" value="Genomic_DNA"/>
</dbReference>
<dbReference type="SUPFAM" id="SSF49899">
    <property type="entry name" value="Concanavalin A-like lectins/glucanases"/>
    <property type="match status" value="1"/>
</dbReference>
<evidence type="ECO:0000256" key="8">
    <source>
        <dbReference type="PIRSR" id="PIRSR608264-1"/>
    </source>
</evidence>
<keyword evidence="4 11" id="KW-0326">Glycosidase</keyword>
<evidence type="ECO:0000256" key="5">
    <source>
        <dbReference type="ARBA" id="ARBA00029722"/>
    </source>
</evidence>
<name>A0A386JBU5_CITFR</name>
<sequence length="744" mass="84027">MNPARPYLSILRWAFRLGHGLRRILPMQTSIAFGAQQSPTARTIEKIYVINLDREPGRWSLVKQELGRIRDRFGNDLLSLTERHVAVDARCFLQDPPKDLEVDPYYTLADQLFVEPQPRTLPTSYELDAPIRMSRAEVAVAKSHIEVWKRVAQGAQEYALILEDDVWFHPSFARHLDQAWNNFKVDDQQGSFDILYVSYMEVKHGAPKSLVSNHVFRPVRGLWFLSGYILSKKGAEKLLSMLPCRGPVDLWINHQFCALEVYATKRSIVLQRTDTTSTNSYSILPALSTIGAINSEGAALFNTRPTQFPVFAFGPPNSGQSSVGMALLMLGYRCCSDLKDLPSEELKRLRDGNGDRVFNAYVNIGCLESMIGDLRHIYPHAKFIVTTDAAGQTAHSVLADLEGADVVVLDCEDVKAWHILCGPLRCAPPLCSFPKLDDLGQRQLGETPSQPASPRKSAIAERDRSPWVVESSHRTWSGIRVIPQSLVGEDYWVDASGRLDPSRWSARSDTFTGNLALFRHQNIEFDEDEGATIHIRREELGARQYSAGALTSHADYLFGRFESTFQASNVPGVVTGFFLHRNSPHQEIDIEISGNLPNRLIVNVFYNPGGEGAKFDYGYRGAPSYIELGFDASKGMHRYAIEWTPWEIRWFVDDILVHRRVLWDPTPIPNLPMQLHFNMWPTRSSQLAGRLNTRRLPTMAKVQSIRALAHRASVQEQEARRFHNLDGTVINGVQNEDTLLQPRP</sequence>
<feature type="active site" description="Nucleophile" evidence="8">
    <location>
        <position position="587"/>
    </location>
</feature>
<feature type="active site" description="Proton donor" evidence="8">
    <location>
        <position position="591"/>
    </location>
</feature>
<dbReference type="InterPro" id="IPR008264">
    <property type="entry name" value="Beta_glucanase"/>
</dbReference>
<dbReference type="InterPro" id="IPR013320">
    <property type="entry name" value="ConA-like_dom_sf"/>
</dbReference>
<comment type="similarity">
    <text evidence="1">Belongs to the glycosyl hydrolase 16 family.</text>
</comment>
<evidence type="ECO:0000259" key="10">
    <source>
        <dbReference type="PROSITE" id="PS51762"/>
    </source>
</evidence>